<dbReference type="SUPFAM" id="SSF53474">
    <property type="entry name" value="alpha/beta-Hydrolases"/>
    <property type="match status" value="1"/>
</dbReference>
<protein>
    <recommendedName>
        <fullName evidence="3">Esterase</fullName>
    </recommendedName>
</protein>
<proteinExistence type="predicted"/>
<comment type="caution">
    <text evidence="1">The sequence shown here is derived from an EMBL/GenBank/DDBJ whole genome shotgun (WGS) entry which is preliminary data.</text>
</comment>
<name>A0ABP8CP02_9FLAO</name>
<organism evidence="1 2">
    <name type="scientific">Winogradskyella damuponensis</name>
    <dbReference type="NCBI Taxonomy" id="943939"/>
    <lineage>
        <taxon>Bacteria</taxon>
        <taxon>Pseudomonadati</taxon>
        <taxon>Bacteroidota</taxon>
        <taxon>Flavobacteriia</taxon>
        <taxon>Flavobacteriales</taxon>
        <taxon>Flavobacteriaceae</taxon>
        <taxon>Winogradskyella</taxon>
    </lineage>
</organism>
<sequence length="263" mass="30044">MTTEIKFGILSLAITFGVVMALNSERVITKTHHTETFSKIKTFTFPSNGRQTKGKIFLPDAYKTNKNLPVIYLIDFAEQHFKLATDEFEMVINGVNKIQGFDALVVSLENIPDFNAEPETFQEHYEIFENMAAYVENRFTKNTSKTLIGRGSESGIVLMALFAKNQNSTGFNHFIVTDPSPKYTAAIISLIKKNDIPKKALNKKLHFSFSTTNDREQCSKLINLIEEANYNWLEFESIEYTESDYENTYPISYATGIKYVFNK</sequence>
<gene>
    <name evidence="1" type="ORF">GCM10022292_08000</name>
</gene>
<evidence type="ECO:0008006" key="3">
    <source>
        <dbReference type="Google" id="ProtNLM"/>
    </source>
</evidence>
<reference evidence="2" key="1">
    <citation type="journal article" date="2019" name="Int. J. Syst. Evol. Microbiol.">
        <title>The Global Catalogue of Microorganisms (GCM) 10K type strain sequencing project: providing services to taxonomists for standard genome sequencing and annotation.</title>
        <authorList>
            <consortium name="The Broad Institute Genomics Platform"/>
            <consortium name="The Broad Institute Genome Sequencing Center for Infectious Disease"/>
            <person name="Wu L."/>
            <person name="Ma J."/>
        </authorList>
    </citation>
    <scope>NUCLEOTIDE SEQUENCE [LARGE SCALE GENOMIC DNA]</scope>
    <source>
        <strain evidence="2">JCM 17633</strain>
    </source>
</reference>
<accession>A0ABP8CP02</accession>
<evidence type="ECO:0000313" key="1">
    <source>
        <dbReference type="EMBL" id="GAA4241464.1"/>
    </source>
</evidence>
<dbReference type="Gene3D" id="3.40.50.1820">
    <property type="entry name" value="alpha/beta hydrolase"/>
    <property type="match status" value="1"/>
</dbReference>
<evidence type="ECO:0000313" key="2">
    <source>
        <dbReference type="Proteomes" id="UP001501682"/>
    </source>
</evidence>
<dbReference type="Proteomes" id="UP001501682">
    <property type="component" value="Unassembled WGS sequence"/>
</dbReference>
<dbReference type="RefSeq" id="WP_344712771.1">
    <property type="nucleotide sequence ID" value="NZ_BAABCB010000006.1"/>
</dbReference>
<keyword evidence="2" id="KW-1185">Reference proteome</keyword>
<dbReference type="EMBL" id="BAABCB010000006">
    <property type="protein sequence ID" value="GAA4241464.1"/>
    <property type="molecule type" value="Genomic_DNA"/>
</dbReference>
<dbReference type="InterPro" id="IPR029058">
    <property type="entry name" value="AB_hydrolase_fold"/>
</dbReference>